<proteinExistence type="predicted"/>
<sequence length="134" mass="15274">MLDAENIPFDEMLLNFCVCENIPFDSKVLIVNRVEYTVAGNHQTVKKNRGRDEIDIISKEITLDMSLKLSISNIQVMFDYQDYCLALVKEKQVLDEDKKSRGTPEGSLGVCPGSRLGKNIDVSYMPIYRHKSLQ</sequence>
<evidence type="ECO:0000313" key="1">
    <source>
        <dbReference type="EMBL" id="OAD74576.1"/>
    </source>
</evidence>
<accession>A0A162PVW3</accession>
<name>A0A162PVW3_PHYB8</name>
<dbReference type="Proteomes" id="UP000077315">
    <property type="component" value="Unassembled WGS sequence"/>
</dbReference>
<evidence type="ECO:0000313" key="2">
    <source>
        <dbReference type="Proteomes" id="UP000077315"/>
    </source>
</evidence>
<reference evidence="2" key="1">
    <citation type="submission" date="2015-06" db="EMBL/GenBank/DDBJ databases">
        <title>Expansion of signal transduction pathways in fungi by whole-genome duplication.</title>
        <authorList>
            <consortium name="DOE Joint Genome Institute"/>
            <person name="Corrochano L.M."/>
            <person name="Kuo A."/>
            <person name="Marcet-Houben M."/>
            <person name="Polaino S."/>
            <person name="Salamov A."/>
            <person name="Villalobos J.M."/>
            <person name="Alvarez M.I."/>
            <person name="Avalos J."/>
            <person name="Benito E.P."/>
            <person name="Benoit I."/>
            <person name="Burger G."/>
            <person name="Camino L.P."/>
            <person name="Canovas D."/>
            <person name="Cerda-Olmedo E."/>
            <person name="Cheng J.-F."/>
            <person name="Dominguez A."/>
            <person name="Elias M."/>
            <person name="Eslava A.P."/>
            <person name="Glaser F."/>
            <person name="Grimwood J."/>
            <person name="Gutierrez G."/>
            <person name="Heitman J."/>
            <person name="Henrissat B."/>
            <person name="Iturriaga E.A."/>
            <person name="Lang B.F."/>
            <person name="Lavin J.L."/>
            <person name="Lee S."/>
            <person name="Li W."/>
            <person name="Lindquist E."/>
            <person name="Lopez-Garcia S."/>
            <person name="Luque E.M."/>
            <person name="Marcos A.T."/>
            <person name="Martin J."/>
            <person name="McCluskey K."/>
            <person name="Medina H.R."/>
            <person name="Miralles-Duran A."/>
            <person name="Miyazaki A."/>
            <person name="Munoz-Torres E."/>
            <person name="Oguiza J.A."/>
            <person name="Ohm R."/>
            <person name="Olmedo M."/>
            <person name="Orejas M."/>
            <person name="Ortiz-Castellanos L."/>
            <person name="Pisabarro A.G."/>
            <person name="Rodriguez-Romero J."/>
            <person name="Ruiz-Herrera J."/>
            <person name="Ruiz-Vazquez R."/>
            <person name="Sanz C."/>
            <person name="Schackwitz W."/>
            <person name="Schmutz J."/>
            <person name="Shahriari M."/>
            <person name="Shelest E."/>
            <person name="Silva-Franco F."/>
            <person name="Soanes D."/>
            <person name="Syed K."/>
            <person name="Tagua V.G."/>
            <person name="Talbot N.J."/>
            <person name="Thon M."/>
            <person name="De vries R.P."/>
            <person name="Wiebenga A."/>
            <person name="Yadav J.S."/>
            <person name="Braun E.L."/>
            <person name="Baker S."/>
            <person name="Garre V."/>
            <person name="Horwitz B."/>
            <person name="Torres-Martinez S."/>
            <person name="Idnurm A."/>
            <person name="Herrera-Estrella A."/>
            <person name="Gabaldon T."/>
            <person name="Grigoriev I.V."/>
        </authorList>
    </citation>
    <scope>NUCLEOTIDE SEQUENCE [LARGE SCALE GENOMIC DNA]</scope>
    <source>
        <strain evidence="2">NRRL 1555(-)</strain>
    </source>
</reference>
<organism evidence="1 2">
    <name type="scientific">Phycomyces blakesleeanus (strain ATCC 8743b / DSM 1359 / FGSC 10004 / NBRC 33097 / NRRL 1555)</name>
    <dbReference type="NCBI Taxonomy" id="763407"/>
    <lineage>
        <taxon>Eukaryota</taxon>
        <taxon>Fungi</taxon>
        <taxon>Fungi incertae sedis</taxon>
        <taxon>Mucoromycota</taxon>
        <taxon>Mucoromycotina</taxon>
        <taxon>Mucoromycetes</taxon>
        <taxon>Mucorales</taxon>
        <taxon>Phycomycetaceae</taxon>
        <taxon>Phycomyces</taxon>
    </lineage>
</organism>
<dbReference type="EMBL" id="KV440979">
    <property type="protein sequence ID" value="OAD74576.1"/>
    <property type="molecule type" value="Genomic_DNA"/>
</dbReference>
<keyword evidence="2" id="KW-1185">Reference proteome</keyword>
<dbReference type="AlphaFoldDB" id="A0A162PVW3"/>
<protein>
    <submittedName>
        <fullName evidence="1">Uncharacterized protein</fullName>
    </submittedName>
</protein>
<dbReference type="VEuPathDB" id="FungiDB:PHYBLDRAFT_67507"/>
<dbReference type="RefSeq" id="XP_018292616.1">
    <property type="nucleotide sequence ID" value="XM_018441806.1"/>
</dbReference>
<dbReference type="GeneID" id="29002712"/>
<gene>
    <name evidence="1" type="ORF">PHYBLDRAFT_67507</name>
</gene>
<dbReference type="InParanoid" id="A0A162PVW3"/>